<feature type="transmembrane region" description="Helical" evidence="2">
    <location>
        <begin position="242"/>
        <end position="266"/>
    </location>
</feature>
<evidence type="ECO:0000313" key="4">
    <source>
        <dbReference type="Proteomes" id="UP001385809"/>
    </source>
</evidence>
<keyword evidence="2" id="KW-0472">Membrane</keyword>
<evidence type="ECO:0000256" key="1">
    <source>
        <dbReference type="SAM" id="MobiDB-lite"/>
    </source>
</evidence>
<evidence type="ECO:0000313" key="3">
    <source>
        <dbReference type="EMBL" id="MEJ2871393.1"/>
    </source>
</evidence>
<dbReference type="Proteomes" id="UP001385809">
    <property type="component" value="Unassembled WGS sequence"/>
</dbReference>
<feature type="transmembrane region" description="Helical" evidence="2">
    <location>
        <begin position="210"/>
        <end position="230"/>
    </location>
</feature>
<feature type="transmembrane region" description="Helical" evidence="2">
    <location>
        <begin position="44"/>
        <end position="64"/>
    </location>
</feature>
<feature type="region of interest" description="Disordered" evidence="1">
    <location>
        <begin position="1"/>
        <end position="21"/>
    </location>
</feature>
<feature type="transmembrane region" description="Helical" evidence="2">
    <location>
        <begin position="422"/>
        <end position="443"/>
    </location>
</feature>
<reference evidence="3 4" key="1">
    <citation type="submission" date="2024-03" db="EMBL/GenBank/DDBJ databases">
        <title>Actinomycetospora sp. OC33-EN08, a novel actinomycete isolated from wild orchid (Aerides multiflora).</title>
        <authorList>
            <person name="Suriyachadkun C."/>
        </authorList>
    </citation>
    <scope>NUCLEOTIDE SEQUENCE [LARGE SCALE GENOMIC DNA]</scope>
    <source>
        <strain evidence="3 4">OC33-EN08</strain>
    </source>
</reference>
<accession>A0ABU8MWV2</accession>
<sequence>MSVTEERSAPPAPATRAGPSGWRARTAELAELGRTTRVGQLARAALVTLLVVLVAGVVTLVAVLRTQAAAADVVERSGPLTASAQELYRALSDADASAGQGFLLGEAEPASLRLRYQTDLAAAGSALAVVGSASDGGDAAAVTTLAQGVPVYAGLVETARTADRQGLTYGAAYLREASSFLRTALLPAAQQIYDVRSGELADAQAGADGGVWSVLALLALVAALVAVWRLHRRIAHTTRRRLTPGVALAGGAVALLTVWGVLALGACALLTANARDAGTGPNRELVAARFAVLQSRSDEVLTLVARSTGGAYEQDYVRRSVGLYGWQGQLDRARAEVGDGPEAGDAAAAQEAGRRGIVVHNLVRTLDVSGQYDLAVALALGTAADAGQGSVEQVQDALDRAITGTAGTAADAARTADATTTLLGVGTVVLVLVALGGVAAGVWPRLQEYR</sequence>
<protein>
    <recommendedName>
        <fullName evidence="5">Secreted protein</fullName>
    </recommendedName>
</protein>
<evidence type="ECO:0008006" key="5">
    <source>
        <dbReference type="Google" id="ProtNLM"/>
    </source>
</evidence>
<dbReference type="RefSeq" id="WP_337697962.1">
    <property type="nucleotide sequence ID" value="NZ_JBBEGN010000022.1"/>
</dbReference>
<keyword evidence="4" id="KW-1185">Reference proteome</keyword>
<keyword evidence="2" id="KW-0812">Transmembrane</keyword>
<name>A0ABU8MWV2_9PSEU</name>
<dbReference type="EMBL" id="JBBEGN010000022">
    <property type="protein sequence ID" value="MEJ2871393.1"/>
    <property type="molecule type" value="Genomic_DNA"/>
</dbReference>
<evidence type="ECO:0000256" key="2">
    <source>
        <dbReference type="SAM" id="Phobius"/>
    </source>
</evidence>
<gene>
    <name evidence="3" type="ORF">WCD74_26785</name>
</gene>
<proteinExistence type="predicted"/>
<organism evidence="3 4">
    <name type="scientific">Actinomycetospora aurantiaca</name>
    <dbReference type="NCBI Taxonomy" id="3129233"/>
    <lineage>
        <taxon>Bacteria</taxon>
        <taxon>Bacillati</taxon>
        <taxon>Actinomycetota</taxon>
        <taxon>Actinomycetes</taxon>
        <taxon>Pseudonocardiales</taxon>
        <taxon>Pseudonocardiaceae</taxon>
        <taxon>Actinomycetospora</taxon>
    </lineage>
</organism>
<keyword evidence="2" id="KW-1133">Transmembrane helix</keyword>
<comment type="caution">
    <text evidence="3">The sequence shown here is derived from an EMBL/GenBank/DDBJ whole genome shotgun (WGS) entry which is preliminary data.</text>
</comment>